<keyword evidence="4 12" id="KW-0813">Transport</keyword>
<evidence type="ECO:0000256" key="6">
    <source>
        <dbReference type="ARBA" id="ARBA00022723"/>
    </source>
</evidence>
<dbReference type="InterPro" id="IPR005591">
    <property type="entry name" value="NapB"/>
</dbReference>
<keyword evidence="7 15" id="KW-0732">Signal</keyword>
<dbReference type="SUPFAM" id="SSF48695">
    <property type="entry name" value="Multiheme cytochromes"/>
    <property type="match status" value="1"/>
</dbReference>
<organism evidence="16 17">
    <name type="scientific">Candidatus Thiopontia autotrophica</name>
    <dbReference type="NCBI Taxonomy" id="2841688"/>
    <lineage>
        <taxon>Bacteria</taxon>
        <taxon>Pseudomonadati</taxon>
        <taxon>Pseudomonadota</taxon>
        <taxon>Gammaproteobacteria</taxon>
        <taxon>Candidatus Thiopontia</taxon>
    </lineage>
</organism>
<dbReference type="PANTHER" id="PTHR38604">
    <property type="entry name" value="PERIPLASMIC NITRATE REDUCTASE, ELECTRON TRANSFER SUBUNIT"/>
    <property type="match status" value="1"/>
</dbReference>
<comment type="similarity">
    <text evidence="2 12">Belongs to the NapB family.</text>
</comment>
<dbReference type="GO" id="GO:0046872">
    <property type="term" value="F:metal ion binding"/>
    <property type="evidence" value="ECO:0007669"/>
    <property type="project" value="UniProtKB-KW"/>
</dbReference>
<evidence type="ECO:0000256" key="15">
    <source>
        <dbReference type="SAM" id="SignalP"/>
    </source>
</evidence>
<proteinExistence type="inferred from homology"/>
<reference evidence="16 17" key="1">
    <citation type="submission" date="2020-08" db="EMBL/GenBank/DDBJ databases">
        <title>Bridging the membrane lipid divide: bacteria of the FCB group superphylum have the potential to synthesize archaeal ether lipids.</title>
        <authorList>
            <person name="Villanueva L."/>
            <person name="Von Meijenfeldt F.A.B."/>
            <person name="Westbye A.B."/>
            <person name="Yadav S."/>
            <person name="Hopmans E.C."/>
            <person name="Dutilh B.E."/>
            <person name="Sinninghe Damste J.S."/>
        </authorList>
    </citation>
    <scope>NUCLEOTIDE SEQUENCE [LARGE SCALE GENOMIC DNA]</scope>
    <source>
        <strain evidence="16">NIOZ-UU100</strain>
    </source>
</reference>
<feature type="chain" id="PRO_5035287850" description="Periplasmic nitrate reductase, electron transfer subunit" evidence="15">
    <location>
        <begin position="24"/>
        <end position="145"/>
    </location>
</feature>
<feature type="binding site" description="axial binding residue" evidence="14">
    <location>
        <position position="101"/>
    </location>
    <ligand>
        <name>heme c</name>
        <dbReference type="ChEBI" id="CHEBI:61717"/>
        <label>2</label>
    </ligand>
    <ligandPart>
        <name>Fe</name>
        <dbReference type="ChEBI" id="CHEBI:18248"/>
    </ligandPart>
</feature>
<feature type="binding site" description="axial binding residue" evidence="14">
    <location>
        <position position="124"/>
    </location>
    <ligand>
        <name>heme c</name>
        <dbReference type="ChEBI" id="CHEBI:61717"/>
        <label>2</label>
    </ligand>
    <ligandPart>
        <name>Fe</name>
        <dbReference type="ChEBI" id="CHEBI:18248"/>
    </ligandPart>
</feature>
<accession>A0A8J6TVS9</accession>
<evidence type="ECO:0000256" key="9">
    <source>
        <dbReference type="ARBA" id="ARBA00022982"/>
    </source>
</evidence>
<dbReference type="PANTHER" id="PTHR38604:SF1">
    <property type="entry name" value="PERIPLASMIC NITRATE REDUCTASE, ELECTRON TRANSFER SUBUNIT"/>
    <property type="match status" value="1"/>
</dbReference>
<gene>
    <name evidence="16" type="ORF">H8D24_03685</name>
</gene>
<dbReference type="GO" id="GO:0042597">
    <property type="term" value="C:periplasmic space"/>
    <property type="evidence" value="ECO:0007669"/>
    <property type="project" value="UniProtKB-SubCell"/>
</dbReference>
<evidence type="ECO:0000256" key="5">
    <source>
        <dbReference type="ARBA" id="ARBA00022617"/>
    </source>
</evidence>
<feature type="binding site" description="covalent" evidence="13">
    <location>
        <position position="80"/>
    </location>
    <ligand>
        <name>heme c</name>
        <dbReference type="ChEBI" id="CHEBI:61717"/>
        <label>1</label>
    </ligand>
</feature>
<dbReference type="Proteomes" id="UP000654401">
    <property type="component" value="Unassembled WGS sequence"/>
</dbReference>
<evidence type="ECO:0000313" key="17">
    <source>
        <dbReference type="Proteomes" id="UP000654401"/>
    </source>
</evidence>
<dbReference type="PIRSF" id="PIRSF006105">
    <property type="entry name" value="NapB"/>
    <property type="match status" value="1"/>
</dbReference>
<name>A0A8J6TVS9_9GAMM</name>
<dbReference type="Gene3D" id="1.10.1130.10">
    <property type="entry name" value="Flavocytochrome C3, Chain A"/>
    <property type="match status" value="1"/>
</dbReference>
<feature type="binding site" description="covalent" evidence="13">
    <location>
        <position position="123"/>
    </location>
    <ligand>
        <name>heme c</name>
        <dbReference type="ChEBI" id="CHEBI:61717"/>
        <label>2</label>
    </ligand>
</feature>
<dbReference type="GO" id="GO:0009061">
    <property type="term" value="P:anaerobic respiration"/>
    <property type="evidence" value="ECO:0007669"/>
    <property type="project" value="InterPro"/>
</dbReference>
<comment type="caution">
    <text evidence="16">The sequence shown here is derived from an EMBL/GenBank/DDBJ whole genome shotgun (WGS) entry which is preliminary data.</text>
</comment>
<dbReference type="AlphaFoldDB" id="A0A8J6TVS9"/>
<keyword evidence="8 12" id="KW-0574">Periplasm</keyword>
<evidence type="ECO:0000256" key="8">
    <source>
        <dbReference type="ARBA" id="ARBA00022764"/>
    </source>
</evidence>
<evidence type="ECO:0000256" key="7">
    <source>
        <dbReference type="ARBA" id="ARBA00022729"/>
    </source>
</evidence>
<comment type="subunit">
    <text evidence="12">Component of the periplasmic nitrate reductase NapAB complex composed of NapA and NapB.</text>
</comment>
<feature type="binding site" description="covalent" evidence="13">
    <location>
        <position position="120"/>
    </location>
    <ligand>
        <name>heme c</name>
        <dbReference type="ChEBI" id="CHEBI:61717"/>
        <label>2</label>
    </ligand>
</feature>
<evidence type="ECO:0000256" key="12">
    <source>
        <dbReference type="PIRNR" id="PIRNR006105"/>
    </source>
</evidence>
<evidence type="ECO:0000256" key="4">
    <source>
        <dbReference type="ARBA" id="ARBA00022448"/>
    </source>
</evidence>
<evidence type="ECO:0000256" key="13">
    <source>
        <dbReference type="PIRSR" id="PIRSR006105-1"/>
    </source>
</evidence>
<feature type="signal peptide" evidence="15">
    <location>
        <begin position="1"/>
        <end position="23"/>
    </location>
</feature>
<evidence type="ECO:0000256" key="2">
    <source>
        <dbReference type="ARBA" id="ARBA00007368"/>
    </source>
</evidence>
<sequence>MKKSIKLIAGVALSCFVVGVAGADVSSLRGGNALDAGAEKTKRAKIEKVSGGIARTWAEQPPMIPHDVDKYRISIKNNGCLKCHGAATYVKEKSPKVGDSHFLTREDKALEKVSSRRWFCSQCHATQKKLTPLVANTFETVDRSD</sequence>
<evidence type="ECO:0000256" key="3">
    <source>
        <dbReference type="ARBA" id="ARBA00013773"/>
    </source>
</evidence>
<keyword evidence="5 13" id="KW-0349">Heme</keyword>
<comment type="subcellular location">
    <subcellularLocation>
        <location evidence="1 12">Periplasm</location>
    </subcellularLocation>
</comment>
<keyword evidence="10 14" id="KW-0408">Iron</keyword>
<dbReference type="Pfam" id="PF03892">
    <property type="entry name" value="NapB"/>
    <property type="match status" value="1"/>
</dbReference>
<comment type="function">
    <text evidence="12">Electron transfer subunit of the periplasmic nitrate reductase complex NapAB.</text>
</comment>
<feature type="binding site" description="axial binding residue" evidence="14">
    <location>
        <position position="66"/>
    </location>
    <ligand>
        <name>heme c</name>
        <dbReference type="ChEBI" id="CHEBI:61717"/>
        <label>1</label>
    </ligand>
    <ligandPart>
        <name>Fe</name>
        <dbReference type="ChEBI" id="CHEBI:18248"/>
    </ligandPart>
</feature>
<keyword evidence="9 12" id="KW-0249">Electron transport</keyword>
<comment type="PTM">
    <text evidence="13">Binds 2 heme C groups per subunit.</text>
</comment>
<protein>
    <recommendedName>
        <fullName evidence="3 12">Periplasmic nitrate reductase, electron transfer subunit</fullName>
    </recommendedName>
    <alternativeName>
        <fullName evidence="11 12">Diheme cytochrome c NapB</fullName>
    </alternativeName>
</protein>
<evidence type="ECO:0000313" key="16">
    <source>
        <dbReference type="EMBL" id="MBC8519495.1"/>
    </source>
</evidence>
<feature type="binding site" description="covalent" evidence="13">
    <location>
        <position position="83"/>
    </location>
    <ligand>
        <name>heme c</name>
        <dbReference type="ChEBI" id="CHEBI:61717"/>
        <label>1</label>
    </ligand>
</feature>
<dbReference type="InterPro" id="IPR036280">
    <property type="entry name" value="Multihaem_cyt_sf"/>
</dbReference>
<keyword evidence="6 14" id="KW-0479">Metal-binding</keyword>
<evidence type="ECO:0000256" key="10">
    <source>
        <dbReference type="ARBA" id="ARBA00023004"/>
    </source>
</evidence>
<evidence type="ECO:0000256" key="1">
    <source>
        <dbReference type="ARBA" id="ARBA00004418"/>
    </source>
</evidence>
<evidence type="ECO:0000256" key="11">
    <source>
        <dbReference type="ARBA" id="ARBA00031832"/>
    </source>
</evidence>
<evidence type="ECO:0000256" key="14">
    <source>
        <dbReference type="PIRSR" id="PIRSR006105-2"/>
    </source>
</evidence>
<dbReference type="EMBL" id="JACNFK010000024">
    <property type="protein sequence ID" value="MBC8519495.1"/>
    <property type="molecule type" value="Genomic_DNA"/>
</dbReference>
<feature type="binding site" description="axial binding residue" evidence="14">
    <location>
        <position position="84"/>
    </location>
    <ligand>
        <name>heme c</name>
        <dbReference type="ChEBI" id="CHEBI:61717"/>
        <label>1</label>
    </ligand>
    <ligandPart>
        <name>Fe</name>
        <dbReference type="ChEBI" id="CHEBI:18248"/>
    </ligandPart>
</feature>